<dbReference type="Gene3D" id="3.40.640.10">
    <property type="entry name" value="Type I PLP-dependent aspartate aminotransferase-like (Major domain)"/>
    <property type="match status" value="1"/>
</dbReference>
<evidence type="ECO:0000256" key="3">
    <source>
        <dbReference type="ARBA" id="ARBA00010008"/>
    </source>
</evidence>
<dbReference type="InterPro" id="IPR015422">
    <property type="entry name" value="PyrdxlP-dep_Trfase_small"/>
</dbReference>
<name>A0A081N2R7_9GAMM</name>
<dbReference type="InterPro" id="IPR004723">
    <property type="entry name" value="AONS_Archaea/Proteobacteria"/>
</dbReference>
<reference evidence="12 13" key="1">
    <citation type="submission" date="2014-06" db="EMBL/GenBank/DDBJ databases">
        <title>Whole Genome Sequences of Three Symbiotic Endozoicomonas Bacteria.</title>
        <authorList>
            <person name="Neave M.J."/>
            <person name="Apprill A."/>
            <person name="Voolstra C.R."/>
        </authorList>
    </citation>
    <scope>NUCLEOTIDE SEQUENCE [LARGE SCALE GENOMIC DNA]</scope>
    <source>
        <strain evidence="12 13">LMG 24815</strain>
    </source>
</reference>
<dbReference type="InterPro" id="IPR050087">
    <property type="entry name" value="AON_synthase_class-II"/>
</dbReference>
<feature type="binding site" evidence="9">
    <location>
        <begin position="106"/>
        <end position="107"/>
    </location>
    <ligand>
        <name>pyridoxal 5'-phosphate</name>
        <dbReference type="ChEBI" id="CHEBI:597326"/>
    </ligand>
</feature>
<comment type="catalytic activity">
    <reaction evidence="8 9">
        <text>6-carboxyhexanoyl-[ACP] + L-alanine + H(+) = (8S)-8-amino-7-oxononanoate + holo-[ACP] + CO2</text>
        <dbReference type="Rhea" id="RHEA:42288"/>
        <dbReference type="Rhea" id="RHEA-COMP:9685"/>
        <dbReference type="Rhea" id="RHEA-COMP:9955"/>
        <dbReference type="ChEBI" id="CHEBI:15378"/>
        <dbReference type="ChEBI" id="CHEBI:16526"/>
        <dbReference type="ChEBI" id="CHEBI:57972"/>
        <dbReference type="ChEBI" id="CHEBI:64479"/>
        <dbReference type="ChEBI" id="CHEBI:78846"/>
        <dbReference type="ChEBI" id="CHEBI:149468"/>
        <dbReference type="EC" id="2.3.1.47"/>
    </reaction>
</comment>
<dbReference type="InterPro" id="IPR015421">
    <property type="entry name" value="PyrdxlP-dep_Trfase_major"/>
</dbReference>
<evidence type="ECO:0000256" key="9">
    <source>
        <dbReference type="HAMAP-Rule" id="MF_01693"/>
    </source>
</evidence>
<feature type="binding site" evidence="9">
    <location>
        <position position="351"/>
    </location>
    <ligand>
        <name>substrate</name>
    </ligand>
</feature>
<dbReference type="GO" id="GO:0030170">
    <property type="term" value="F:pyridoxal phosphate binding"/>
    <property type="evidence" value="ECO:0007669"/>
    <property type="project" value="UniProtKB-UniRule"/>
</dbReference>
<gene>
    <name evidence="9" type="primary">bioF</name>
    <name evidence="12" type="ORF">GZ77_19940</name>
</gene>
<sequence length="391" mass="43075">MNFELEERLVQRKAQQLYRHRVILDSPQKPEAIVDGHPCLMFCSNDYLGLADHPDIRAAFQKASDVYGVGSGASALINGHSRAHRQLEEELAEYTGRPRVLLFSTGYMANLGTISALLNPGDALFQDRLNHASLLDAGRLSGARFQRYQHLDMENLEQRLKKNKARRTLVATDGVFSMDGDKAPLKELITLTRQYQAGLMVDDAHAFGCVGKGGRGSLNENGLSVDEVPILMATLGKAFGTAGAFVAGSEALIENLIQFARSYIYTTAMPPAIAEASRASLKIVEREDWRRDKLTANIRYFRRNCESLGIPLTASESAIQPIHVGSIEKVLRVSKQLLDLGVLVTPIRPPTVPAGSSRLRVTLSTAHTREHIDRLIDALQSIVWPKPEQAA</sequence>
<evidence type="ECO:0000256" key="6">
    <source>
        <dbReference type="ARBA" id="ARBA00022756"/>
    </source>
</evidence>
<feature type="binding site" evidence="9">
    <location>
        <position position="19"/>
    </location>
    <ligand>
        <name>substrate</name>
    </ligand>
</feature>
<dbReference type="EMBL" id="JOKG01000004">
    <property type="protein sequence ID" value="KEQ12740.1"/>
    <property type="molecule type" value="Genomic_DNA"/>
</dbReference>
<evidence type="ECO:0000259" key="11">
    <source>
        <dbReference type="Pfam" id="PF00155"/>
    </source>
</evidence>
<dbReference type="InterPro" id="IPR022834">
    <property type="entry name" value="AONS_Proteobacteria"/>
</dbReference>
<evidence type="ECO:0000256" key="2">
    <source>
        <dbReference type="ARBA" id="ARBA00004746"/>
    </source>
</evidence>
<evidence type="ECO:0000256" key="5">
    <source>
        <dbReference type="ARBA" id="ARBA00022679"/>
    </source>
</evidence>
<dbReference type="NCBIfam" id="TIGR00858">
    <property type="entry name" value="bioF"/>
    <property type="match status" value="1"/>
</dbReference>
<feature type="binding site" evidence="9">
    <location>
        <position position="234"/>
    </location>
    <ligand>
        <name>pyridoxal 5'-phosphate</name>
        <dbReference type="ChEBI" id="CHEBI:597326"/>
    </ligand>
</feature>
<dbReference type="PANTHER" id="PTHR13693">
    <property type="entry name" value="CLASS II AMINOTRANSFERASE/8-AMINO-7-OXONONANOATE SYNTHASE"/>
    <property type="match status" value="1"/>
</dbReference>
<dbReference type="HAMAP" id="MF_01693">
    <property type="entry name" value="BioF_aminotrans_2"/>
    <property type="match status" value="1"/>
</dbReference>
<dbReference type="Proteomes" id="UP000028006">
    <property type="component" value="Unassembled WGS sequence"/>
</dbReference>
<evidence type="ECO:0000256" key="7">
    <source>
        <dbReference type="ARBA" id="ARBA00022898"/>
    </source>
</evidence>
<dbReference type="GO" id="GO:0009102">
    <property type="term" value="P:biotin biosynthetic process"/>
    <property type="evidence" value="ECO:0007669"/>
    <property type="project" value="UniProtKB-UniRule"/>
</dbReference>
<keyword evidence="5 9" id="KW-0808">Transferase</keyword>
<comment type="subunit">
    <text evidence="4 9">Homodimer.</text>
</comment>
<dbReference type="UniPathway" id="UPA00078"/>
<evidence type="ECO:0000313" key="12">
    <source>
        <dbReference type="EMBL" id="KEQ12740.1"/>
    </source>
</evidence>
<evidence type="ECO:0000256" key="8">
    <source>
        <dbReference type="ARBA" id="ARBA00047715"/>
    </source>
</evidence>
<dbReference type="InterPro" id="IPR004839">
    <property type="entry name" value="Aminotransferase_I/II_large"/>
</dbReference>
<organism evidence="12 13">
    <name type="scientific">Endozoicomonas montiporae</name>
    <dbReference type="NCBI Taxonomy" id="1027273"/>
    <lineage>
        <taxon>Bacteria</taxon>
        <taxon>Pseudomonadati</taxon>
        <taxon>Pseudomonadota</taxon>
        <taxon>Gammaproteobacteria</taxon>
        <taxon>Oceanospirillales</taxon>
        <taxon>Endozoicomonadaceae</taxon>
        <taxon>Endozoicomonas</taxon>
    </lineage>
</organism>
<evidence type="ECO:0000256" key="4">
    <source>
        <dbReference type="ARBA" id="ARBA00011738"/>
    </source>
</evidence>
<evidence type="ECO:0000313" key="13">
    <source>
        <dbReference type="Proteomes" id="UP000028006"/>
    </source>
</evidence>
<dbReference type="InterPro" id="IPR001917">
    <property type="entry name" value="Aminotrans_II_pyridoxalP_BS"/>
</dbReference>
<comment type="similarity">
    <text evidence="3 9">Belongs to the class-II pyridoxal-phosphate-dependent aminotransferase family. BioF subfamily.</text>
</comment>
<proteinExistence type="inferred from homology"/>
<dbReference type="eggNOG" id="COG0156">
    <property type="taxonomic scope" value="Bacteria"/>
</dbReference>
<feature type="modified residue" description="N6-(pyridoxal phosphate)lysine" evidence="9 10">
    <location>
        <position position="237"/>
    </location>
</feature>
<keyword evidence="7 9" id="KW-0663">Pyridoxal phosphate</keyword>
<dbReference type="PANTHER" id="PTHR13693:SF100">
    <property type="entry name" value="8-AMINO-7-OXONONANOATE SYNTHASE"/>
    <property type="match status" value="1"/>
</dbReference>
<dbReference type="AlphaFoldDB" id="A0A081N2R7"/>
<comment type="cofactor">
    <cofactor evidence="1 9 10">
        <name>pyridoxal 5'-phosphate</name>
        <dbReference type="ChEBI" id="CHEBI:597326"/>
    </cofactor>
</comment>
<comment type="function">
    <text evidence="9">Catalyzes the decarboxylative condensation of pimeloyl-[acyl-carrier protein] and L-alanine to produce 8-amino-7-oxononanoate (AON), [acyl-carrier protein], and carbon dioxide.</text>
</comment>
<dbReference type="Gene3D" id="3.90.1150.10">
    <property type="entry name" value="Aspartate Aminotransferase, domain 1"/>
    <property type="match status" value="1"/>
</dbReference>
<accession>A0A081N2R7</accession>
<keyword evidence="13" id="KW-1185">Reference proteome</keyword>
<evidence type="ECO:0000256" key="10">
    <source>
        <dbReference type="PIRSR" id="PIRSR604723-51"/>
    </source>
</evidence>
<feature type="domain" description="Aminotransferase class I/classII large" evidence="11">
    <location>
        <begin position="39"/>
        <end position="379"/>
    </location>
</feature>
<dbReference type="EC" id="2.3.1.47" evidence="9"/>
<dbReference type="SUPFAM" id="SSF53383">
    <property type="entry name" value="PLP-dependent transferases"/>
    <property type="match status" value="1"/>
</dbReference>
<feature type="binding site" evidence="9">
    <location>
        <position position="205"/>
    </location>
    <ligand>
        <name>pyridoxal 5'-phosphate</name>
        <dbReference type="ChEBI" id="CHEBI:597326"/>
    </ligand>
</feature>
<dbReference type="InterPro" id="IPR015424">
    <property type="entry name" value="PyrdxlP-dep_Trfase"/>
</dbReference>
<dbReference type="Pfam" id="PF00155">
    <property type="entry name" value="Aminotran_1_2"/>
    <property type="match status" value="1"/>
</dbReference>
<comment type="caution">
    <text evidence="12">The sequence shown here is derived from an EMBL/GenBank/DDBJ whole genome shotgun (WGS) entry which is preliminary data.</text>
</comment>
<dbReference type="PROSITE" id="PS00599">
    <property type="entry name" value="AA_TRANSFER_CLASS_2"/>
    <property type="match status" value="1"/>
</dbReference>
<feature type="binding site" evidence="9">
    <location>
        <position position="177"/>
    </location>
    <ligand>
        <name>pyridoxal 5'-phosphate</name>
        <dbReference type="ChEBI" id="CHEBI:597326"/>
    </ligand>
</feature>
<protein>
    <recommendedName>
        <fullName evidence="9">8-amino-7-oxononanoate synthase</fullName>
        <shortName evidence="9">AONS</shortName>
        <ecNumber evidence="9">2.3.1.47</ecNumber>
    </recommendedName>
    <alternativeName>
        <fullName evidence="9">7-keto-8-amino-pelargonic acid synthase</fullName>
        <shortName evidence="9">7-KAP synthase</shortName>
        <shortName evidence="9">KAPA synthase</shortName>
    </alternativeName>
    <alternativeName>
        <fullName evidence="9">8-amino-7-ketopelargonate synthase</fullName>
    </alternativeName>
</protein>
<comment type="pathway">
    <text evidence="2 9">Cofactor biosynthesis; biotin biosynthesis.</text>
</comment>
<evidence type="ECO:0000256" key="1">
    <source>
        <dbReference type="ARBA" id="ARBA00001933"/>
    </source>
</evidence>
<keyword evidence="6 9" id="KW-0093">Biotin biosynthesis</keyword>
<dbReference type="GO" id="GO:0008710">
    <property type="term" value="F:8-amino-7-oxononanoate synthase activity"/>
    <property type="evidence" value="ECO:0007669"/>
    <property type="project" value="UniProtKB-UniRule"/>
</dbReference>
<feature type="binding site" evidence="9">
    <location>
        <position position="131"/>
    </location>
    <ligand>
        <name>substrate</name>
    </ligand>
</feature>
<dbReference type="CDD" id="cd06454">
    <property type="entry name" value="KBL_like"/>
    <property type="match status" value="1"/>
</dbReference>